<dbReference type="PANTHER" id="PTHR43751">
    <property type="entry name" value="SULFATASE"/>
    <property type="match status" value="1"/>
</dbReference>
<dbReference type="RefSeq" id="XP_024580924.1">
    <property type="nucleotide sequence ID" value="XM_024730670.1"/>
</dbReference>
<dbReference type="STRING" id="4781.A0A0N7L6K8"/>
<dbReference type="InterPro" id="IPR000917">
    <property type="entry name" value="Sulfatase_N"/>
</dbReference>
<dbReference type="GeneID" id="36395964"/>
<feature type="transmembrane region" description="Helical" evidence="1">
    <location>
        <begin position="144"/>
        <end position="169"/>
    </location>
</feature>
<dbReference type="Gene3D" id="3.40.720.10">
    <property type="entry name" value="Alkaline Phosphatase, subunit A"/>
    <property type="match status" value="1"/>
</dbReference>
<dbReference type="SUPFAM" id="SSF53649">
    <property type="entry name" value="Alkaline phosphatase-like"/>
    <property type="match status" value="1"/>
</dbReference>
<keyword evidence="4" id="KW-1185">Reference proteome</keyword>
<feature type="transmembrane region" description="Helical" evidence="1">
    <location>
        <begin position="102"/>
        <end position="124"/>
    </location>
</feature>
<keyword evidence="1" id="KW-0812">Transmembrane</keyword>
<feature type="transmembrane region" description="Helical" evidence="1">
    <location>
        <begin position="270"/>
        <end position="290"/>
    </location>
</feature>
<feature type="domain" description="Sulfatase N-terminal" evidence="2">
    <location>
        <begin position="371"/>
        <end position="699"/>
    </location>
</feature>
<proteinExistence type="predicted"/>
<dbReference type="CDD" id="cd16015">
    <property type="entry name" value="LTA_synthase"/>
    <property type="match status" value="1"/>
</dbReference>
<feature type="transmembrane region" description="Helical" evidence="1">
    <location>
        <begin position="59"/>
        <end position="81"/>
    </location>
</feature>
<accession>A0A0N7L6K8</accession>
<dbReference type="Pfam" id="PF00884">
    <property type="entry name" value="Sulfatase"/>
    <property type="match status" value="1"/>
</dbReference>
<dbReference type="InterPro" id="IPR017850">
    <property type="entry name" value="Alkaline_phosphatase_core_sf"/>
</dbReference>
<evidence type="ECO:0000259" key="2">
    <source>
        <dbReference type="Pfam" id="PF00884"/>
    </source>
</evidence>
<sequence>MTSYEINPKDSNEVQPSRLRFQPTRIINDHMNVLSTLTTHHFHKHLSTLRNLKFHSFPWFGWCVIHAFLQFYFLFSRGLALKALIFMYGTSGDNIIETKIKVLSLGFLEDFVCITYFMTALWIFDTWKRIILERYNEIQQMMKIATFLISWLLFLLILAPFVADMMLVVHRNMRFSFGLFASVVREREYLKDAPISNEEIEAANMTGGHVILIATLFALVRVRTTWTNLAYWDPFQITFGTHNTIDLTLEEGSKSTNSTTIHVQSTCRRITLVILVLIAVPALVVTIRSFCSPLVAYAALNVTLNELLYHKLEPSLTIEESMHFRIQPWVERFIDPSEDHERFGHNTLYRRTTGFHGNLAFNVTIDQENPPNVLVIGVESFRYRDSRYLVGQEDPSNLFKGTNLTITPQFDRWAQRGVAFRNIWSSIPTSRSLESLIFAQVPYHSSTQTGITGGREDVKLSGLPQLFLQKGYETYFTTGSTIELDAWDRFLPSHGYSTVWNKESMMEIAEKTLNFTKDDWTGHQRRAGGWGVHDDVTFQILGNLLVEKKNAQENQMMQGQKKVPTFITHYTISSHEPYHALPGWYERGPQPDFSVMYKDEKFASQIEHYMKLRYFSDSELGKFMDRMEREGILNDTIVVIVGDHGQAPEVKVWNYDEVSSTRVPAAIIAEGRLGDAVGLVIDDAAEHYDLLNTLADITGLPEGGFVQNGVGRSLKRKLPFGERVVFANDPLRKMAIVRGHERLRYDLVTDAMMLHDTELDYHMSQDLLPLIKENERAEWKALREEGRRIASYYIKRWDENCLLAVECEG</sequence>
<dbReference type="AlphaFoldDB" id="A0A0N7L6K8"/>
<evidence type="ECO:0000256" key="1">
    <source>
        <dbReference type="SAM" id="Phobius"/>
    </source>
</evidence>
<dbReference type="Proteomes" id="UP000054928">
    <property type="component" value="Unassembled WGS sequence"/>
</dbReference>
<protein>
    <submittedName>
        <fullName evidence="3">Sulfatase-like protein</fullName>
    </submittedName>
</protein>
<dbReference type="InterPro" id="IPR052701">
    <property type="entry name" value="GAG_Ulvan_Degrading_Sulfatases"/>
</dbReference>
<keyword evidence="1" id="KW-0472">Membrane</keyword>
<reference evidence="4" key="1">
    <citation type="submission" date="2014-09" db="EMBL/GenBank/DDBJ databases">
        <authorList>
            <person name="Sharma Rahul"/>
            <person name="Thines Marco"/>
        </authorList>
    </citation>
    <scope>NUCLEOTIDE SEQUENCE [LARGE SCALE GENOMIC DNA]</scope>
</reference>
<dbReference type="OMA" id="VAGRSAC"/>
<name>A0A0N7L6K8_PLAHL</name>
<evidence type="ECO:0000313" key="4">
    <source>
        <dbReference type="Proteomes" id="UP000054928"/>
    </source>
</evidence>
<evidence type="ECO:0000313" key="3">
    <source>
        <dbReference type="EMBL" id="CEG44555.1"/>
    </source>
</evidence>
<dbReference type="OrthoDB" id="103349at2759"/>
<keyword evidence="1" id="KW-1133">Transmembrane helix</keyword>
<dbReference type="EMBL" id="CCYD01001204">
    <property type="protein sequence ID" value="CEG44555.1"/>
    <property type="molecule type" value="Genomic_DNA"/>
</dbReference>
<organism evidence="3 4">
    <name type="scientific">Plasmopara halstedii</name>
    <name type="common">Downy mildew of sunflower</name>
    <dbReference type="NCBI Taxonomy" id="4781"/>
    <lineage>
        <taxon>Eukaryota</taxon>
        <taxon>Sar</taxon>
        <taxon>Stramenopiles</taxon>
        <taxon>Oomycota</taxon>
        <taxon>Peronosporomycetes</taxon>
        <taxon>Peronosporales</taxon>
        <taxon>Peronosporaceae</taxon>
        <taxon>Plasmopara</taxon>
    </lineage>
</organism>
<dbReference type="PANTHER" id="PTHR43751:SF3">
    <property type="entry name" value="SULFATASE N-TERMINAL DOMAIN-CONTAINING PROTEIN"/>
    <property type="match status" value="1"/>
</dbReference>